<keyword evidence="5 6" id="KW-0472">Membrane</keyword>
<feature type="transmembrane region" description="Helical" evidence="6">
    <location>
        <begin position="12"/>
        <end position="34"/>
    </location>
</feature>
<keyword evidence="4 6" id="KW-1133">Transmembrane helix</keyword>
<dbReference type="GO" id="GO:0005886">
    <property type="term" value="C:plasma membrane"/>
    <property type="evidence" value="ECO:0007669"/>
    <property type="project" value="UniProtKB-SubCell"/>
</dbReference>
<dbReference type="PANTHER" id="PTHR43081">
    <property type="entry name" value="ADENYLATE CYCLASE, TERMINAL-DIFFERENTIATION SPECIFIC-RELATED"/>
    <property type="match status" value="1"/>
</dbReference>
<dbReference type="InterPro" id="IPR033479">
    <property type="entry name" value="dCache_1"/>
</dbReference>
<reference evidence="9 10" key="2">
    <citation type="journal article" date="2012" name="Int. J. Syst. Evol. Microbiol.">
        <title>Magnetococcus marinus gen. nov., sp. nov., a marine, magnetotactic bacterium that represents a novel lineage (Magnetococcaceae fam. nov.; Magnetococcales ord. nov.) at the base of the Alphaproteobacteria.</title>
        <authorList>
            <person name="Bazylinski D.A."/>
            <person name="Williams T.J."/>
            <person name="Lefevre C.T."/>
            <person name="Berg R.J."/>
            <person name="Zhang C.L."/>
            <person name="Bowser S.S."/>
            <person name="Dean A.J."/>
            <person name="Beveridge T.J."/>
        </authorList>
    </citation>
    <scope>NUCLEOTIDE SEQUENCE [LARGE SCALE GENOMIC DNA]</scope>
    <source>
        <strain evidence="10">ATCC BAA-1437 / JCM 17883 / MC-1</strain>
    </source>
</reference>
<evidence type="ECO:0000256" key="3">
    <source>
        <dbReference type="ARBA" id="ARBA00022692"/>
    </source>
</evidence>
<dbReference type="OrthoDB" id="9762462at2"/>
<dbReference type="CDD" id="cd07302">
    <property type="entry name" value="CHD"/>
    <property type="match status" value="1"/>
</dbReference>
<evidence type="ECO:0000256" key="2">
    <source>
        <dbReference type="ARBA" id="ARBA00022475"/>
    </source>
</evidence>
<evidence type="ECO:0000313" key="9">
    <source>
        <dbReference type="EMBL" id="ABK45043.1"/>
    </source>
</evidence>
<evidence type="ECO:0000313" key="10">
    <source>
        <dbReference type="Proteomes" id="UP000002586"/>
    </source>
</evidence>
<dbReference type="SUPFAM" id="SSF103190">
    <property type="entry name" value="Sensory domain-like"/>
    <property type="match status" value="1"/>
</dbReference>
<dbReference type="Gene3D" id="3.30.70.1230">
    <property type="entry name" value="Nucleotide cyclase"/>
    <property type="match status" value="1"/>
</dbReference>
<protein>
    <submittedName>
        <fullName evidence="9">Adenylate/guanylate cyclase</fullName>
    </submittedName>
</protein>
<dbReference type="SMART" id="SM00044">
    <property type="entry name" value="CYCc"/>
    <property type="match status" value="1"/>
</dbReference>
<dbReference type="PROSITE" id="PS50125">
    <property type="entry name" value="GUANYLATE_CYCLASE_2"/>
    <property type="match status" value="1"/>
</dbReference>
<feature type="domain" description="HAMP" evidence="8">
    <location>
        <begin position="371"/>
        <end position="424"/>
    </location>
</feature>
<dbReference type="HOGENOM" id="CLU_021956_0_0_5"/>
<dbReference type="GO" id="GO:0006171">
    <property type="term" value="P:cAMP biosynthetic process"/>
    <property type="evidence" value="ECO:0007669"/>
    <property type="project" value="TreeGrafter"/>
</dbReference>
<dbReference type="Gene3D" id="3.30.450.20">
    <property type="entry name" value="PAS domain"/>
    <property type="match status" value="1"/>
</dbReference>
<dbReference type="GO" id="GO:0035556">
    <property type="term" value="P:intracellular signal transduction"/>
    <property type="evidence" value="ECO:0007669"/>
    <property type="project" value="InterPro"/>
</dbReference>
<evidence type="ECO:0000256" key="5">
    <source>
        <dbReference type="ARBA" id="ARBA00023136"/>
    </source>
</evidence>
<dbReference type="InterPro" id="IPR050697">
    <property type="entry name" value="Adenylyl/Guanylyl_Cyclase_3/4"/>
</dbReference>
<reference evidence="10" key="1">
    <citation type="journal article" date="2009" name="Appl. Environ. Microbiol.">
        <title>Complete genome sequence of the chemolithoautotrophic marine magnetotactic coccus strain MC-1.</title>
        <authorList>
            <person name="Schubbe S."/>
            <person name="Williams T.J."/>
            <person name="Xie G."/>
            <person name="Kiss H.E."/>
            <person name="Brettin T.S."/>
            <person name="Martinez D."/>
            <person name="Ross C.A."/>
            <person name="Schuler D."/>
            <person name="Cox B.L."/>
            <person name="Nealson K.H."/>
            <person name="Bazylinski D.A."/>
        </authorList>
    </citation>
    <scope>NUCLEOTIDE SEQUENCE [LARGE SCALE GENOMIC DNA]</scope>
    <source>
        <strain evidence="10">ATCC BAA-1437 / JCM 17883 / MC-1</strain>
    </source>
</reference>
<keyword evidence="10" id="KW-1185">Reference proteome</keyword>
<sequence length="712" mass="79714">MMHNRQVELRIGISLAFGLVMALLTVSLVGYLYWDNSKLILETASKTMARATLQVDRDVQGLLAPVERVVQATAELARVDTGSLQTVQGLGYLQRQLVSLPQVFSFYLGFENSGDFYQVFAVPPTLKQLGPSKEDLPQGVRYAARLLNESSGHRADSFIFYKEWGDVVKVDRGPVRYDPRVRPWYKKAWEVPQVAISDAYVFASSKLIGLTLSSHVSTPSDIKIGVVGADITLDTLSSFLYKAQIGLSGRVFLLNADNYLVGHREPDMGVEVTEEKVRLRKATEVRDPLVAEAVQHWQKSGVDRFETTLGPNGDEYMVSFAKIGGSLGWTAGVLVQKEELIGPLADASIKILVAGSLAISLAIFLFMMLSQLLTRPLSKVTQETVKIRRFNLEGNLNLTSYISEVRQLVDAVETMKRSLRSFSVYVPKEIVRAIVEDEDETSIGSRRQPLTVMFSDIKGFSNISEELPPEQLVGSLSEYMEQMSQPIHRYKGTIDKFIGDAIMALWNAPSKDPDHVVNACRAMLGCHRAGLALAETFAKNGRTPFYTRFGLHTGEAVVGNVGSTERMQYSAFGNMVNMASRLESMNKQYDTELMVSEHVARVAQPHFYLRRLDKVVPVGNTHPMYVYELMGEKDPKSPLAATEEQKLKLSLWHAVMDHYEARDWHAVLEKLALYKQSFPHDKGAEQIEKRCHLFIVTPPPADWDGAEWLKNK</sequence>
<dbReference type="Pfam" id="PF02743">
    <property type="entry name" value="dCache_1"/>
    <property type="match status" value="1"/>
</dbReference>
<dbReference type="SUPFAM" id="SSF55073">
    <property type="entry name" value="Nucleotide cyclase"/>
    <property type="match status" value="1"/>
</dbReference>
<dbReference type="KEGG" id="mgm:Mmc1_2543"/>
<evidence type="ECO:0000259" key="7">
    <source>
        <dbReference type="PROSITE" id="PS50125"/>
    </source>
</evidence>
<name>A0LAQ0_MAGMM</name>
<dbReference type="InterPro" id="IPR003660">
    <property type="entry name" value="HAMP_dom"/>
</dbReference>
<dbReference type="Pfam" id="PF00211">
    <property type="entry name" value="Guanylate_cyc"/>
    <property type="match status" value="1"/>
</dbReference>
<evidence type="ECO:0000256" key="4">
    <source>
        <dbReference type="ARBA" id="ARBA00022989"/>
    </source>
</evidence>
<feature type="domain" description="Guanylate cyclase" evidence="7">
    <location>
        <begin position="451"/>
        <end position="583"/>
    </location>
</feature>
<dbReference type="InterPro" id="IPR029151">
    <property type="entry name" value="Sensor-like_sf"/>
</dbReference>
<dbReference type="PROSITE" id="PS50885">
    <property type="entry name" value="HAMP"/>
    <property type="match status" value="1"/>
</dbReference>
<evidence type="ECO:0000259" key="8">
    <source>
        <dbReference type="PROSITE" id="PS50885"/>
    </source>
</evidence>
<dbReference type="GO" id="GO:0004016">
    <property type="term" value="F:adenylate cyclase activity"/>
    <property type="evidence" value="ECO:0007669"/>
    <property type="project" value="UniProtKB-ARBA"/>
</dbReference>
<keyword evidence="3 6" id="KW-0812">Transmembrane</keyword>
<accession>A0LAQ0</accession>
<evidence type="ECO:0000256" key="1">
    <source>
        <dbReference type="ARBA" id="ARBA00004651"/>
    </source>
</evidence>
<dbReference type="STRING" id="156889.Mmc1_2543"/>
<organism evidence="9 10">
    <name type="scientific">Magnetococcus marinus (strain ATCC BAA-1437 / JCM 17883 / MC-1)</name>
    <dbReference type="NCBI Taxonomy" id="156889"/>
    <lineage>
        <taxon>Bacteria</taxon>
        <taxon>Pseudomonadati</taxon>
        <taxon>Pseudomonadota</taxon>
        <taxon>Magnetococcia</taxon>
        <taxon>Magnetococcales</taxon>
        <taxon>Magnetococcaceae</taxon>
        <taxon>Magnetococcus</taxon>
    </lineage>
</organism>
<evidence type="ECO:0000256" key="6">
    <source>
        <dbReference type="SAM" id="Phobius"/>
    </source>
</evidence>
<dbReference type="PANTHER" id="PTHR43081:SF1">
    <property type="entry name" value="ADENYLATE CYCLASE, TERMINAL-DIFFERENTIATION SPECIFIC"/>
    <property type="match status" value="1"/>
</dbReference>
<dbReference type="Gene3D" id="6.10.340.10">
    <property type="match status" value="1"/>
</dbReference>
<dbReference type="EMBL" id="CP000471">
    <property type="protein sequence ID" value="ABK45043.1"/>
    <property type="molecule type" value="Genomic_DNA"/>
</dbReference>
<dbReference type="Proteomes" id="UP000002586">
    <property type="component" value="Chromosome"/>
</dbReference>
<keyword evidence="2" id="KW-1003">Cell membrane</keyword>
<dbReference type="InterPro" id="IPR001054">
    <property type="entry name" value="A/G_cyclase"/>
</dbReference>
<gene>
    <name evidence="9" type="ordered locus">Mmc1_2543</name>
</gene>
<proteinExistence type="predicted"/>
<dbReference type="RefSeq" id="WP_011714162.1">
    <property type="nucleotide sequence ID" value="NC_008576.1"/>
</dbReference>
<comment type="subcellular location">
    <subcellularLocation>
        <location evidence="1">Cell membrane</location>
        <topology evidence="1">Multi-pass membrane protein</topology>
    </subcellularLocation>
</comment>
<dbReference type="InterPro" id="IPR029787">
    <property type="entry name" value="Nucleotide_cyclase"/>
</dbReference>
<dbReference type="eggNOG" id="COG2114">
    <property type="taxonomic scope" value="Bacteria"/>
</dbReference>
<dbReference type="AlphaFoldDB" id="A0LAQ0"/>